<evidence type="ECO:0000256" key="3">
    <source>
        <dbReference type="ARBA" id="ARBA00023159"/>
    </source>
</evidence>
<dbReference type="KEGG" id="ole:K0B96_12965"/>
<evidence type="ECO:0000259" key="5">
    <source>
        <dbReference type="PROSITE" id="PS01124"/>
    </source>
</evidence>
<protein>
    <submittedName>
        <fullName evidence="6">AraC family transcriptional regulator</fullName>
    </submittedName>
</protein>
<keyword evidence="2" id="KW-0238">DNA-binding</keyword>
<dbReference type="InterPro" id="IPR003313">
    <property type="entry name" value="AraC-bd"/>
</dbReference>
<gene>
    <name evidence="6" type="ORF">K0B96_12965</name>
</gene>
<keyword evidence="3" id="KW-0010">Activator</keyword>
<feature type="domain" description="HTH araC/xylS-type" evidence="5">
    <location>
        <begin position="162"/>
        <end position="259"/>
    </location>
</feature>
<dbReference type="PANTHER" id="PTHR46796">
    <property type="entry name" value="HTH-TYPE TRANSCRIPTIONAL ACTIVATOR RHAS-RELATED"/>
    <property type="match status" value="1"/>
</dbReference>
<dbReference type="InterPro" id="IPR018062">
    <property type="entry name" value="HTH_AraC-typ_CS"/>
</dbReference>
<sequence>MTAARAIGPPPVESIRLVERFERAAPGFAFTATSLPGHLLHLVVAGEVEQSCNGRRQHLTPGALVWYHEDEWVEGRVLRAPWIYYSVNFFAPTLSPPDFAARVRPAQQSLAAIFAALHAAWRQPASVERNHLCHAHLLTLLAAAALDPSAPPPPAGQSRLWWEIEAWARQHLDRPCSLEALCAAFHRSPNTVSRACREAVGLPPMKRLKQIRLSLARGLVQHSDLTMTAIASRIGYARVHEFSRDYRKAFGHPPTADRG</sequence>
<dbReference type="InterPro" id="IPR009057">
    <property type="entry name" value="Homeodomain-like_sf"/>
</dbReference>
<dbReference type="PROSITE" id="PS01124">
    <property type="entry name" value="HTH_ARAC_FAMILY_2"/>
    <property type="match status" value="1"/>
</dbReference>
<dbReference type="Pfam" id="PF02311">
    <property type="entry name" value="AraC_binding"/>
    <property type="match status" value="1"/>
</dbReference>
<organism evidence="6 7">
    <name type="scientific">Horticoccus luteus</name>
    <dbReference type="NCBI Taxonomy" id="2862869"/>
    <lineage>
        <taxon>Bacteria</taxon>
        <taxon>Pseudomonadati</taxon>
        <taxon>Verrucomicrobiota</taxon>
        <taxon>Opitutia</taxon>
        <taxon>Opitutales</taxon>
        <taxon>Opitutaceae</taxon>
        <taxon>Horticoccus</taxon>
    </lineage>
</organism>
<dbReference type="Proteomes" id="UP000825051">
    <property type="component" value="Chromosome"/>
</dbReference>
<dbReference type="InterPro" id="IPR050204">
    <property type="entry name" value="AraC_XylS_family_regulators"/>
</dbReference>
<dbReference type="PROSITE" id="PS00041">
    <property type="entry name" value="HTH_ARAC_FAMILY_1"/>
    <property type="match status" value="1"/>
</dbReference>
<dbReference type="InterPro" id="IPR018060">
    <property type="entry name" value="HTH_AraC"/>
</dbReference>
<evidence type="ECO:0000256" key="4">
    <source>
        <dbReference type="ARBA" id="ARBA00023163"/>
    </source>
</evidence>
<evidence type="ECO:0000313" key="6">
    <source>
        <dbReference type="EMBL" id="QYM78206.1"/>
    </source>
</evidence>
<keyword evidence="1" id="KW-0805">Transcription regulation</keyword>
<reference evidence="6" key="1">
    <citation type="submission" date="2021-08" db="EMBL/GenBank/DDBJ databases">
        <title>Genome of a novel bacterium of the phylum Verrucomicrobia, Oleiharenicola sp. KSB-15.</title>
        <authorList>
            <person name="Chung J.-H."/>
            <person name="Ahn J.-H."/>
            <person name="Yoon Y."/>
            <person name="Kim D.-Y."/>
            <person name="An S.-H."/>
            <person name="Park I."/>
            <person name="Yeon J."/>
        </authorList>
    </citation>
    <scope>NUCLEOTIDE SEQUENCE</scope>
    <source>
        <strain evidence="6">KSB-15</strain>
    </source>
</reference>
<dbReference type="SMART" id="SM00342">
    <property type="entry name" value="HTH_ARAC"/>
    <property type="match status" value="1"/>
</dbReference>
<keyword evidence="7" id="KW-1185">Reference proteome</keyword>
<dbReference type="PANTHER" id="PTHR46796:SF12">
    <property type="entry name" value="HTH-TYPE DNA-BINDING TRANSCRIPTIONAL ACTIVATOR EUTR"/>
    <property type="match status" value="1"/>
</dbReference>
<evidence type="ECO:0000313" key="7">
    <source>
        <dbReference type="Proteomes" id="UP000825051"/>
    </source>
</evidence>
<proteinExistence type="predicted"/>
<accession>A0A8F9XKH5</accession>
<dbReference type="SUPFAM" id="SSF51215">
    <property type="entry name" value="Regulatory protein AraC"/>
    <property type="match status" value="1"/>
</dbReference>
<dbReference type="AlphaFoldDB" id="A0A8F9XKH5"/>
<dbReference type="InterPro" id="IPR037923">
    <property type="entry name" value="HTH-like"/>
</dbReference>
<keyword evidence="4" id="KW-0804">Transcription</keyword>
<dbReference type="RefSeq" id="WP_220161310.1">
    <property type="nucleotide sequence ID" value="NZ_CP080507.1"/>
</dbReference>
<dbReference type="SUPFAM" id="SSF46689">
    <property type="entry name" value="Homeodomain-like"/>
    <property type="match status" value="1"/>
</dbReference>
<evidence type="ECO:0000256" key="1">
    <source>
        <dbReference type="ARBA" id="ARBA00023015"/>
    </source>
</evidence>
<evidence type="ECO:0000256" key="2">
    <source>
        <dbReference type="ARBA" id="ARBA00023125"/>
    </source>
</evidence>
<name>A0A8F9XKH5_9BACT</name>
<dbReference type="Pfam" id="PF12833">
    <property type="entry name" value="HTH_18"/>
    <property type="match status" value="1"/>
</dbReference>
<dbReference type="GO" id="GO:0003700">
    <property type="term" value="F:DNA-binding transcription factor activity"/>
    <property type="evidence" value="ECO:0007669"/>
    <property type="project" value="InterPro"/>
</dbReference>
<dbReference type="GO" id="GO:0043565">
    <property type="term" value="F:sequence-specific DNA binding"/>
    <property type="evidence" value="ECO:0007669"/>
    <property type="project" value="InterPro"/>
</dbReference>
<dbReference type="Gene3D" id="1.10.10.60">
    <property type="entry name" value="Homeodomain-like"/>
    <property type="match status" value="1"/>
</dbReference>
<dbReference type="EMBL" id="CP080507">
    <property type="protein sequence ID" value="QYM78206.1"/>
    <property type="molecule type" value="Genomic_DNA"/>
</dbReference>